<dbReference type="GO" id="GO:0016491">
    <property type="term" value="F:oxidoreductase activity"/>
    <property type="evidence" value="ECO:0007669"/>
    <property type="project" value="UniProtKB-KW"/>
</dbReference>
<dbReference type="RefSeq" id="WP_129221848.1">
    <property type="nucleotide sequence ID" value="NZ_QYBC01000029.1"/>
</dbReference>
<dbReference type="Gene3D" id="3.40.50.720">
    <property type="entry name" value="NAD(P)-binding Rossmann-like Domain"/>
    <property type="match status" value="1"/>
</dbReference>
<dbReference type="OrthoDB" id="9806974at2"/>
<dbReference type="PANTHER" id="PTHR43477:SF1">
    <property type="entry name" value="DIHYDROANTICAPSIN 7-DEHYDROGENASE"/>
    <property type="match status" value="1"/>
</dbReference>
<sequence length="239" mass="24382">MSLDGKRIVVLGGSSGMGLATAQAAPREGATVVIASSRRARVDEALAMLPANAEGHALDLTDAAAVEALFAGIGAFDHLVFTAGETLMLGSLADTDIAAAQRFFALRYWGAFTAAKFGSPHLRPGGSITFTTGTAGRRPRSGWSLGASVCSAVEGLTRALAIELAPLRVNAVAPGLVKTPLWAGMAEADREGLYAGAAAHLPVGHTGEAAEVAESYLYLMRQSYGTGQVIVVDGGGSLV</sequence>
<dbReference type="PANTHER" id="PTHR43477">
    <property type="entry name" value="DIHYDROANTICAPSIN 7-DEHYDROGENASE"/>
    <property type="match status" value="1"/>
</dbReference>
<dbReference type="PRINTS" id="PR00081">
    <property type="entry name" value="GDHRDH"/>
</dbReference>
<dbReference type="Proteomes" id="UP000289411">
    <property type="component" value="Unassembled WGS sequence"/>
</dbReference>
<evidence type="ECO:0000313" key="4">
    <source>
        <dbReference type="EMBL" id="RYB01754.1"/>
    </source>
</evidence>
<protein>
    <submittedName>
        <fullName evidence="4">SDR family oxidoreductase</fullName>
    </submittedName>
</protein>
<dbReference type="SUPFAM" id="SSF51735">
    <property type="entry name" value="NAD(P)-binding Rossmann-fold domains"/>
    <property type="match status" value="1"/>
</dbReference>
<gene>
    <name evidence="4" type="ORF">D3272_24385</name>
</gene>
<proteinExistence type="inferred from homology"/>
<evidence type="ECO:0000256" key="1">
    <source>
        <dbReference type="ARBA" id="ARBA00006484"/>
    </source>
</evidence>
<keyword evidence="3" id="KW-0560">Oxidoreductase</keyword>
<comment type="similarity">
    <text evidence="1">Belongs to the short-chain dehydrogenases/reductases (SDR) family.</text>
</comment>
<evidence type="ECO:0000256" key="2">
    <source>
        <dbReference type="ARBA" id="ARBA00022857"/>
    </source>
</evidence>
<keyword evidence="5" id="KW-1185">Reference proteome</keyword>
<keyword evidence="2" id="KW-0521">NADP</keyword>
<dbReference type="InterPro" id="IPR002347">
    <property type="entry name" value="SDR_fam"/>
</dbReference>
<reference evidence="4 5" key="1">
    <citation type="submission" date="2018-09" db="EMBL/GenBank/DDBJ databases">
        <authorList>
            <person name="Grouzdev D.S."/>
            <person name="Krutkina M.S."/>
        </authorList>
    </citation>
    <scope>NUCLEOTIDE SEQUENCE [LARGE SCALE GENOMIC DNA]</scope>
    <source>
        <strain evidence="4 5">RmlP001</strain>
    </source>
</reference>
<comment type="caution">
    <text evidence="4">The sequence shown here is derived from an EMBL/GenBank/DDBJ whole genome shotgun (WGS) entry which is preliminary data.</text>
</comment>
<dbReference type="Pfam" id="PF23441">
    <property type="entry name" value="SDR"/>
    <property type="match status" value="1"/>
</dbReference>
<dbReference type="InterPro" id="IPR036291">
    <property type="entry name" value="NAD(P)-bd_dom_sf"/>
</dbReference>
<evidence type="ECO:0000256" key="3">
    <source>
        <dbReference type="ARBA" id="ARBA00023002"/>
    </source>
</evidence>
<name>A0A4Q2R8B2_9HYPH</name>
<reference evidence="4 5" key="2">
    <citation type="submission" date="2019-02" db="EMBL/GenBank/DDBJ databases">
        <title>'Lichenibacterium ramalinii' gen. nov. sp. nov., 'Lichenibacterium minor' gen. nov. sp. nov.</title>
        <authorList>
            <person name="Pankratov T."/>
        </authorList>
    </citation>
    <scope>NUCLEOTIDE SEQUENCE [LARGE SCALE GENOMIC DNA]</scope>
    <source>
        <strain evidence="4 5">RmlP001</strain>
    </source>
</reference>
<accession>A0A4Q2R8B2</accession>
<dbReference type="CDD" id="cd11731">
    <property type="entry name" value="Lin1944_like_SDR_c"/>
    <property type="match status" value="1"/>
</dbReference>
<evidence type="ECO:0000313" key="5">
    <source>
        <dbReference type="Proteomes" id="UP000289411"/>
    </source>
</evidence>
<dbReference type="InterPro" id="IPR057571">
    <property type="entry name" value="SDR_PhqE-like"/>
</dbReference>
<organism evidence="4 5">
    <name type="scientific">Lichenibacterium ramalinae</name>
    <dbReference type="NCBI Taxonomy" id="2316527"/>
    <lineage>
        <taxon>Bacteria</taxon>
        <taxon>Pseudomonadati</taxon>
        <taxon>Pseudomonadota</taxon>
        <taxon>Alphaproteobacteria</taxon>
        <taxon>Hyphomicrobiales</taxon>
        <taxon>Lichenihabitantaceae</taxon>
        <taxon>Lichenibacterium</taxon>
    </lineage>
</organism>
<dbReference type="EMBL" id="QYBC01000029">
    <property type="protein sequence ID" value="RYB01754.1"/>
    <property type="molecule type" value="Genomic_DNA"/>
</dbReference>
<dbReference type="InterPro" id="IPR051122">
    <property type="entry name" value="SDR_DHRS6-like"/>
</dbReference>
<dbReference type="AlphaFoldDB" id="A0A4Q2R8B2"/>